<keyword evidence="7" id="KW-0963">Cytoplasm</keyword>
<evidence type="ECO:0000256" key="9">
    <source>
        <dbReference type="RuleBase" id="RU003545"/>
    </source>
</evidence>
<dbReference type="AlphaFoldDB" id="A0A1M6QNY3"/>
<dbReference type="Gene3D" id="1.10.1200.10">
    <property type="entry name" value="ACP-like"/>
    <property type="match status" value="1"/>
</dbReference>
<comment type="pathway">
    <text evidence="7 9">Lipid metabolism; fatty acid biosynthesis.</text>
</comment>
<dbReference type="GO" id="GO:0009245">
    <property type="term" value="P:lipid A biosynthetic process"/>
    <property type="evidence" value="ECO:0007669"/>
    <property type="project" value="TreeGrafter"/>
</dbReference>
<dbReference type="GO" id="GO:0016020">
    <property type="term" value="C:membrane"/>
    <property type="evidence" value="ECO:0007669"/>
    <property type="project" value="GOC"/>
</dbReference>
<keyword evidence="1 7" id="KW-0596">Phosphopantetheine</keyword>
<feature type="domain" description="Carrier" evidence="10">
    <location>
        <begin position="38"/>
        <end position="113"/>
    </location>
</feature>
<dbReference type="NCBIfam" id="NF002150">
    <property type="entry name" value="PRK00982.1-4"/>
    <property type="match status" value="1"/>
</dbReference>
<gene>
    <name evidence="7" type="primary">acpP</name>
    <name evidence="11" type="ORF">SAMN02745136_01965</name>
</gene>
<comment type="subcellular location">
    <subcellularLocation>
        <location evidence="7">Cytoplasm</location>
    </subcellularLocation>
</comment>
<dbReference type="STRING" id="1121322.SAMN02745136_01965"/>
<comment type="PTM">
    <text evidence="7">4'-phosphopantetheine is transferred from CoA to a specific serine of apo-ACP by AcpS. This modification is essential for activity because fatty acids are bound in thioester linkage to the sulfhydryl of the prosthetic group.</text>
</comment>
<reference evidence="11 12" key="1">
    <citation type="submission" date="2016-11" db="EMBL/GenBank/DDBJ databases">
        <authorList>
            <person name="Jaros S."/>
            <person name="Januszkiewicz K."/>
            <person name="Wedrychowicz H."/>
        </authorList>
    </citation>
    <scope>NUCLEOTIDE SEQUENCE [LARGE SCALE GENOMIC DNA]</scope>
    <source>
        <strain evidence="11 12">DSM 15929</strain>
    </source>
</reference>
<evidence type="ECO:0000313" key="12">
    <source>
        <dbReference type="Proteomes" id="UP000184386"/>
    </source>
</evidence>
<dbReference type="GO" id="GO:0000035">
    <property type="term" value="F:acyl binding"/>
    <property type="evidence" value="ECO:0007669"/>
    <property type="project" value="TreeGrafter"/>
</dbReference>
<evidence type="ECO:0000256" key="4">
    <source>
        <dbReference type="ARBA" id="ARBA00022832"/>
    </source>
</evidence>
<protein>
    <recommendedName>
        <fullName evidence="7 8">Acyl carrier protein</fullName>
        <shortName evidence="7">ACP</shortName>
    </recommendedName>
</protein>
<dbReference type="InterPro" id="IPR009081">
    <property type="entry name" value="PP-bd_ACP"/>
</dbReference>
<evidence type="ECO:0000256" key="6">
    <source>
        <dbReference type="ARBA" id="ARBA00023160"/>
    </source>
</evidence>
<dbReference type="PANTHER" id="PTHR20863:SF76">
    <property type="entry name" value="CARRIER DOMAIN-CONTAINING PROTEIN"/>
    <property type="match status" value="1"/>
</dbReference>
<dbReference type="InterPro" id="IPR036736">
    <property type="entry name" value="ACP-like_sf"/>
</dbReference>
<comment type="function">
    <text evidence="7 9">Carrier of the growing fatty acid chain in fatty acid biosynthesis.</text>
</comment>
<dbReference type="PANTHER" id="PTHR20863">
    <property type="entry name" value="ACYL CARRIER PROTEIN"/>
    <property type="match status" value="1"/>
</dbReference>
<dbReference type="PROSITE" id="PS50075">
    <property type="entry name" value="CARRIER"/>
    <property type="match status" value="1"/>
</dbReference>
<keyword evidence="2 7" id="KW-0444">Lipid biosynthesis</keyword>
<keyword evidence="5 7" id="KW-0443">Lipid metabolism</keyword>
<evidence type="ECO:0000256" key="3">
    <source>
        <dbReference type="ARBA" id="ARBA00022553"/>
    </source>
</evidence>
<dbReference type="HAMAP" id="MF_01217">
    <property type="entry name" value="Acyl_carrier"/>
    <property type="match status" value="1"/>
</dbReference>
<dbReference type="GO" id="GO:0005829">
    <property type="term" value="C:cytosol"/>
    <property type="evidence" value="ECO:0007669"/>
    <property type="project" value="TreeGrafter"/>
</dbReference>
<evidence type="ECO:0000256" key="8">
    <source>
        <dbReference type="NCBIfam" id="TIGR00517"/>
    </source>
</evidence>
<evidence type="ECO:0000256" key="1">
    <source>
        <dbReference type="ARBA" id="ARBA00022450"/>
    </source>
</evidence>
<evidence type="ECO:0000259" key="10">
    <source>
        <dbReference type="PROSITE" id="PS50075"/>
    </source>
</evidence>
<feature type="modified residue" description="O-(pantetheine 4'-phosphoryl)serine" evidence="7">
    <location>
        <position position="73"/>
    </location>
</feature>
<comment type="similarity">
    <text evidence="7">Belongs to the acyl carrier protein (ACP) family.</text>
</comment>
<dbReference type="InterPro" id="IPR003231">
    <property type="entry name" value="ACP"/>
</dbReference>
<keyword evidence="6 7" id="KW-0275">Fatty acid biosynthesis</keyword>
<keyword evidence="3 7" id="KW-0597">Phosphoprotein</keyword>
<dbReference type="NCBIfam" id="TIGR00517">
    <property type="entry name" value="acyl_carrier"/>
    <property type="match status" value="1"/>
</dbReference>
<dbReference type="EMBL" id="FRAC01000010">
    <property type="protein sequence ID" value="SHK21999.1"/>
    <property type="molecule type" value="Genomic_DNA"/>
</dbReference>
<evidence type="ECO:0000256" key="2">
    <source>
        <dbReference type="ARBA" id="ARBA00022516"/>
    </source>
</evidence>
<evidence type="ECO:0000313" key="11">
    <source>
        <dbReference type="EMBL" id="SHK21999.1"/>
    </source>
</evidence>
<name>A0A1M6QNY3_9FIRM</name>
<dbReference type="SUPFAM" id="SSF47336">
    <property type="entry name" value="ACP-like"/>
    <property type="match status" value="1"/>
</dbReference>
<organism evidence="11 12">
    <name type="scientific">Anaerocolumna jejuensis DSM 15929</name>
    <dbReference type="NCBI Taxonomy" id="1121322"/>
    <lineage>
        <taxon>Bacteria</taxon>
        <taxon>Bacillati</taxon>
        <taxon>Bacillota</taxon>
        <taxon>Clostridia</taxon>
        <taxon>Lachnospirales</taxon>
        <taxon>Lachnospiraceae</taxon>
        <taxon>Anaerocolumna</taxon>
    </lineage>
</organism>
<accession>A0A1M6QNY3</accession>
<proteinExistence type="inferred from homology"/>
<evidence type="ECO:0000256" key="7">
    <source>
        <dbReference type="HAMAP-Rule" id="MF_01217"/>
    </source>
</evidence>
<evidence type="ECO:0000256" key="5">
    <source>
        <dbReference type="ARBA" id="ARBA00023098"/>
    </source>
</evidence>
<dbReference type="NCBIfam" id="NF002148">
    <property type="entry name" value="PRK00982.1-2"/>
    <property type="match status" value="1"/>
</dbReference>
<comment type="PTM">
    <text evidence="9">4'-phosphopantetheine is transferred from CoA to a specific serine of apo-ACP by acpS.</text>
</comment>
<dbReference type="Pfam" id="PF00550">
    <property type="entry name" value="PP-binding"/>
    <property type="match status" value="1"/>
</dbReference>
<dbReference type="UniPathway" id="UPA00094"/>
<dbReference type="NCBIfam" id="NF009104">
    <property type="entry name" value="PRK12449.1"/>
    <property type="match status" value="1"/>
</dbReference>
<keyword evidence="12" id="KW-1185">Reference proteome</keyword>
<keyword evidence="4 7" id="KW-0276">Fatty acid metabolism</keyword>
<dbReference type="Proteomes" id="UP000184386">
    <property type="component" value="Unassembled WGS sequence"/>
</dbReference>
<dbReference type="GO" id="GO:0000036">
    <property type="term" value="F:acyl carrier activity"/>
    <property type="evidence" value="ECO:0007669"/>
    <property type="project" value="UniProtKB-UniRule"/>
</dbReference>
<sequence>MKEKIKRKGCHAQILSLDFISGCSSDWPVAGLGYIMGVNMLEKIKEIIAEQLAVDASTITEDSTFKEDLGADSLELFELIMAMEEEYDIEIPSEDLNSLKSVGDLITYLKNKGVE</sequence>